<dbReference type="GO" id="GO:0051301">
    <property type="term" value="P:cell division"/>
    <property type="evidence" value="ECO:0007669"/>
    <property type="project" value="UniProtKB-KW"/>
</dbReference>
<dbReference type="GO" id="GO:0005737">
    <property type="term" value="C:cytoplasm"/>
    <property type="evidence" value="ECO:0007669"/>
    <property type="project" value="UniProtKB-SubCell"/>
</dbReference>
<evidence type="ECO:0000256" key="12">
    <source>
        <dbReference type="ARBA" id="ARBA00039754"/>
    </source>
</evidence>
<evidence type="ECO:0000256" key="1">
    <source>
        <dbReference type="ARBA" id="ARBA00004496"/>
    </source>
</evidence>
<protein>
    <recommendedName>
        <fullName evidence="12">UDP-N-acetylglucosamine 1-carboxyvinyltransferase</fullName>
        <ecNumber evidence="11">2.5.1.7</ecNumber>
    </recommendedName>
    <alternativeName>
        <fullName evidence="13">Enoylpyruvate transferase</fullName>
    </alternativeName>
    <alternativeName>
        <fullName evidence="14">UDP-N-acetylglucosamine enolpyruvyl transferase</fullName>
    </alternativeName>
</protein>
<keyword evidence="7" id="KW-0573">Peptidoglycan synthesis</keyword>
<dbReference type="AlphaFoldDB" id="A0A7G9Z7G0"/>
<accession>A0A7G9Z7G0</accession>
<comment type="similarity">
    <text evidence="10">Belongs to the EPSP synthase family. MurA subfamily.</text>
</comment>
<evidence type="ECO:0000256" key="10">
    <source>
        <dbReference type="ARBA" id="ARBA00038367"/>
    </source>
</evidence>
<keyword evidence="8" id="KW-0131">Cell cycle</keyword>
<sequence length="421" mass="45451">MDQLIIEGGKRLEGTIEIKGAKNAILPILAGSLLTTETVILNNVPVVKDVLIMKELVHKCGAKINFENNTIYTKSNGLRETVLPETLVKKISSSFLLVGALLNHFSKVKISRPGGCSIGKRKLDSHIKGLTALGANIYIENGYIIAEANKGLNGADITFKFPSVGATHHIMIAACLADGETSIKNAAKEPEVVDLANFLNSMGADIRGAGTALVRINGVKKLNGTTYSIIPDRISTGTYMIAAAVTEGNIQLKNTNLKFFKNFADKLRKSEVEIIENKEGVEVAATDKVQPMEIVTEIYPGFPTDMQPIITPLLAIADGESNIQENIFNNRFNHMPRLLKMGADIKMDGNTAIINGVDRLKGSQVTALDLRAGAALVLAGLNAKGETVIDNAYQIDRGYENIVDILKGVGANIERRFLLQT</sequence>
<dbReference type="EC" id="2.5.1.7" evidence="11"/>
<dbReference type="Gene3D" id="3.65.10.10">
    <property type="entry name" value="Enolpyruvate transferase domain"/>
    <property type="match status" value="2"/>
</dbReference>
<keyword evidence="6" id="KW-0133">Cell shape</keyword>
<comment type="subcellular location">
    <subcellularLocation>
        <location evidence="1">Cytoplasm</location>
    </subcellularLocation>
</comment>
<evidence type="ECO:0000256" key="7">
    <source>
        <dbReference type="ARBA" id="ARBA00022984"/>
    </source>
</evidence>
<evidence type="ECO:0000256" key="14">
    <source>
        <dbReference type="ARBA" id="ARBA00042842"/>
    </source>
</evidence>
<dbReference type="GO" id="GO:0071555">
    <property type="term" value="P:cell wall organization"/>
    <property type="evidence" value="ECO:0007669"/>
    <property type="project" value="UniProtKB-KW"/>
</dbReference>
<dbReference type="EMBL" id="MT631649">
    <property type="protein sequence ID" value="QNO56194.1"/>
    <property type="molecule type" value="Genomic_DNA"/>
</dbReference>
<keyword evidence="4" id="KW-0132">Cell division</keyword>
<dbReference type="InterPro" id="IPR050068">
    <property type="entry name" value="MurA_subfamily"/>
</dbReference>
<reference evidence="17" key="1">
    <citation type="submission" date="2020-06" db="EMBL/GenBank/DDBJ databases">
        <title>Unique genomic features of the anaerobic methanotrophic archaea.</title>
        <authorList>
            <person name="Chadwick G.L."/>
            <person name="Skennerton C.T."/>
            <person name="Laso-Perez R."/>
            <person name="Leu A.O."/>
            <person name="Speth D.R."/>
            <person name="Yu H."/>
            <person name="Morgan-Lang C."/>
            <person name="Hatzenpichler R."/>
            <person name="Goudeau D."/>
            <person name="Malmstrom R."/>
            <person name="Brazelton W.J."/>
            <person name="Woyke T."/>
            <person name="Hallam S.J."/>
            <person name="Tyson G.W."/>
            <person name="Wegener G."/>
            <person name="Boetius A."/>
            <person name="Orphan V."/>
        </authorList>
    </citation>
    <scope>NUCLEOTIDE SEQUENCE</scope>
</reference>
<evidence type="ECO:0000256" key="9">
    <source>
        <dbReference type="ARBA" id="ARBA00023316"/>
    </source>
</evidence>
<keyword evidence="5 17" id="KW-0808">Transferase</keyword>
<evidence type="ECO:0000256" key="13">
    <source>
        <dbReference type="ARBA" id="ARBA00042443"/>
    </source>
</evidence>
<comment type="catalytic activity">
    <reaction evidence="15">
        <text>phosphoenolpyruvate + UDP-N-acetyl-alpha-D-glucosamine = UDP-N-acetyl-3-O-(1-carboxyvinyl)-alpha-D-glucosamine + phosphate</text>
        <dbReference type="Rhea" id="RHEA:18681"/>
        <dbReference type="ChEBI" id="CHEBI:43474"/>
        <dbReference type="ChEBI" id="CHEBI:57705"/>
        <dbReference type="ChEBI" id="CHEBI:58702"/>
        <dbReference type="ChEBI" id="CHEBI:68483"/>
        <dbReference type="EC" id="2.5.1.7"/>
    </reaction>
</comment>
<evidence type="ECO:0000313" key="17">
    <source>
        <dbReference type="EMBL" id="QNO56194.1"/>
    </source>
</evidence>
<name>A0A7G9Z7G0_9EURY</name>
<dbReference type="SUPFAM" id="SSF55205">
    <property type="entry name" value="EPT/RTPC-like"/>
    <property type="match status" value="1"/>
</dbReference>
<organism evidence="17">
    <name type="scientific">Candidatus Methanophaga sp. ANME-1 ERB7</name>
    <dbReference type="NCBI Taxonomy" id="2759913"/>
    <lineage>
        <taxon>Archaea</taxon>
        <taxon>Methanobacteriati</taxon>
        <taxon>Methanobacteriota</taxon>
        <taxon>Stenosarchaea group</taxon>
        <taxon>Methanomicrobia</taxon>
        <taxon>Candidatus Methanophagales</taxon>
        <taxon>Candidatus Methanophagaceae</taxon>
        <taxon>Candidatus Methanophaga</taxon>
    </lineage>
</organism>
<gene>
    <name evidence="17" type="primary">murA</name>
    <name evidence="17" type="ORF">FDFOPPHA_00019</name>
</gene>
<evidence type="ECO:0000256" key="3">
    <source>
        <dbReference type="ARBA" id="ARBA00022490"/>
    </source>
</evidence>
<dbReference type="GO" id="GO:0008760">
    <property type="term" value="F:UDP-N-acetylglucosamine 1-carboxyvinyltransferase activity"/>
    <property type="evidence" value="ECO:0007669"/>
    <property type="project" value="UniProtKB-EC"/>
</dbReference>
<evidence type="ECO:0000256" key="6">
    <source>
        <dbReference type="ARBA" id="ARBA00022960"/>
    </source>
</evidence>
<dbReference type="InterPro" id="IPR001986">
    <property type="entry name" value="Enolpyruvate_Tfrase_dom"/>
</dbReference>
<feature type="domain" description="Enolpyruvate transferase" evidence="16">
    <location>
        <begin position="7"/>
        <end position="406"/>
    </location>
</feature>
<dbReference type="InterPro" id="IPR005750">
    <property type="entry name" value="UDP_GlcNAc_COvinyl_MurA"/>
</dbReference>
<proteinExistence type="inferred from homology"/>
<dbReference type="PANTHER" id="PTHR43783:SF1">
    <property type="entry name" value="UDP-N-ACETYLGLUCOSAMINE 1-CARBOXYVINYLTRANSFERASE"/>
    <property type="match status" value="1"/>
</dbReference>
<dbReference type="InterPro" id="IPR036968">
    <property type="entry name" value="Enolpyruvate_Tfrase_sf"/>
</dbReference>
<evidence type="ECO:0000256" key="8">
    <source>
        <dbReference type="ARBA" id="ARBA00023306"/>
    </source>
</evidence>
<dbReference type="NCBIfam" id="NF006873">
    <property type="entry name" value="PRK09369.1"/>
    <property type="match status" value="1"/>
</dbReference>
<dbReference type="GO" id="GO:0008360">
    <property type="term" value="P:regulation of cell shape"/>
    <property type="evidence" value="ECO:0007669"/>
    <property type="project" value="UniProtKB-KW"/>
</dbReference>
<comment type="pathway">
    <text evidence="2">Cell wall biogenesis; peptidoglycan biosynthesis.</text>
</comment>
<dbReference type="GO" id="GO:0019277">
    <property type="term" value="P:UDP-N-acetylgalactosamine biosynthetic process"/>
    <property type="evidence" value="ECO:0007669"/>
    <property type="project" value="InterPro"/>
</dbReference>
<evidence type="ECO:0000256" key="5">
    <source>
        <dbReference type="ARBA" id="ARBA00022679"/>
    </source>
</evidence>
<dbReference type="HAMAP" id="MF_00111">
    <property type="entry name" value="MurA"/>
    <property type="match status" value="1"/>
</dbReference>
<evidence type="ECO:0000256" key="15">
    <source>
        <dbReference type="ARBA" id="ARBA00047527"/>
    </source>
</evidence>
<dbReference type="InterPro" id="IPR013792">
    <property type="entry name" value="RNA3'P_cycl/enolpyr_Trfase_a/b"/>
</dbReference>
<evidence type="ECO:0000259" key="16">
    <source>
        <dbReference type="Pfam" id="PF00275"/>
    </source>
</evidence>
<evidence type="ECO:0000256" key="2">
    <source>
        <dbReference type="ARBA" id="ARBA00004752"/>
    </source>
</evidence>
<keyword evidence="3" id="KW-0963">Cytoplasm</keyword>
<keyword evidence="9" id="KW-0961">Cell wall biogenesis/degradation</keyword>
<dbReference type="Pfam" id="PF00275">
    <property type="entry name" value="EPSP_synthase"/>
    <property type="match status" value="1"/>
</dbReference>
<dbReference type="NCBIfam" id="TIGR01072">
    <property type="entry name" value="murA"/>
    <property type="match status" value="1"/>
</dbReference>
<evidence type="ECO:0000256" key="11">
    <source>
        <dbReference type="ARBA" id="ARBA00039108"/>
    </source>
</evidence>
<dbReference type="PANTHER" id="PTHR43783">
    <property type="entry name" value="UDP-N-ACETYLGLUCOSAMINE 1-CARBOXYVINYLTRANSFERASE"/>
    <property type="match status" value="1"/>
</dbReference>
<evidence type="ECO:0000256" key="4">
    <source>
        <dbReference type="ARBA" id="ARBA00022618"/>
    </source>
</evidence>
<dbReference type="CDD" id="cd01555">
    <property type="entry name" value="UdpNAET"/>
    <property type="match status" value="1"/>
</dbReference>